<dbReference type="PANTHER" id="PTHR43318">
    <property type="entry name" value="UDP-N-ACETYLGLUCOSAMINE 4,6-DEHYDRATASE"/>
    <property type="match status" value="1"/>
</dbReference>
<dbReference type="InterPro" id="IPR036291">
    <property type="entry name" value="NAD(P)-bd_dom_sf"/>
</dbReference>
<gene>
    <name evidence="3" type="ORF">EAS64_30855</name>
</gene>
<dbReference type="Pfam" id="PF02719">
    <property type="entry name" value="Polysacc_synt_2"/>
    <property type="match status" value="1"/>
</dbReference>
<reference evidence="3 4" key="1">
    <citation type="submission" date="2018-11" db="EMBL/GenBank/DDBJ databases">
        <title>Trebonia kvetii gen.nov., sp.nov., a novel acidophilic actinobacterium, and proposal of the new actinobacterial family Treboniaceae fam. nov.</title>
        <authorList>
            <person name="Rapoport D."/>
            <person name="Sagova-Mareckova M."/>
            <person name="Sedlacek I."/>
            <person name="Provaznik J."/>
            <person name="Kralova S."/>
            <person name="Pavlinic D."/>
            <person name="Benes V."/>
            <person name="Kopecky J."/>
        </authorList>
    </citation>
    <scope>NUCLEOTIDE SEQUENCE [LARGE SCALE GENOMIC DNA]</scope>
    <source>
        <strain evidence="3 4">15Tr583</strain>
    </source>
</reference>
<comment type="similarity">
    <text evidence="1">Belongs to the polysaccharide synthase family.</text>
</comment>
<name>A0A6P2BUQ5_9ACTN</name>
<sequence>MKPDATSEYARFLSIRQRGLCLPEAQLNERLAGATILVTGGTGCIGSALMTQLAARNPGRLVSVSRGVTTPWEQPQGAEYVTGDVRDRARLDELIAQLRPDVIFHVAAQRSPALAEIEVHRTVTTNVLGSRNVLAAAAAAGVPQVVCASTGKALRPYSPETYTASKRAAEWIGATVAASTDMLVSACRFTHVLDNSIIYERLLDWAADDQAVVRLHSASIAFYVQSALESAQLLLLAFAGAARGEFRMHAITDLGWPLNLLDVALGVLESKKSRTPIYISGYDPGYEEVPFPGLYDPATAGDVSPLLNAFETAALTSSPCPMIDAFRLDMTQDAVGQKLLAALEAVCERTENQVQVKAALDELSWSLLDATLSAAPQAVLDRSAKLICRHEESMTPVHRRVTEAIKAHATPGP</sequence>
<dbReference type="InterPro" id="IPR003869">
    <property type="entry name" value="Polysac_CapD-like"/>
</dbReference>
<evidence type="ECO:0000313" key="4">
    <source>
        <dbReference type="Proteomes" id="UP000460272"/>
    </source>
</evidence>
<dbReference type="RefSeq" id="WP_145858743.1">
    <property type="nucleotide sequence ID" value="NZ_RPFW01000006.1"/>
</dbReference>
<dbReference type="Gene3D" id="3.40.50.720">
    <property type="entry name" value="NAD(P)-binding Rossmann-like Domain"/>
    <property type="match status" value="1"/>
</dbReference>
<organism evidence="3 4">
    <name type="scientific">Trebonia kvetii</name>
    <dbReference type="NCBI Taxonomy" id="2480626"/>
    <lineage>
        <taxon>Bacteria</taxon>
        <taxon>Bacillati</taxon>
        <taxon>Actinomycetota</taxon>
        <taxon>Actinomycetes</taxon>
        <taxon>Streptosporangiales</taxon>
        <taxon>Treboniaceae</taxon>
        <taxon>Trebonia</taxon>
    </lineage>
</organism>
<evidence type="ECO:0000256" key="1">
    <source>
        <dbReference type="ARBA" id="ARBA00007430"/>
    </source>
</evidence>
<dbReference type="OrthoDB" id="9803111at2"/>
<feature type="domain" description="Ketoreductase" evidence="2">
    <location>
        <begin position="34"/>
        <end position="208"/>
    </location>
</feature>
<dbReference type="InterPro" id="IPR051203">
    <property type="entry name" value="Polysaccharide_Synthase-Rel"/>
</dbReference>
<dbReference type="EMBL" id="RPFW01000006">
    <property type="protein sequence ID" value="TVZ01845.1"/>
    <property type="molecule type" value="Genomic_DNA"/>
</dbReference>
<proteinExistence type="inferred from homology"/>
<comment type="caution">
    <text evidence="3">The sequence shown here is derived from an EMBL/GenBank/DDBJ whole genome shotgun (WGS) entry which is preliminary data.</text>
</comment>
<dbReference type="SMART" id="SM00822">
    <property type="entry name" value="PKS_KR"/>
    <property type="match status" value="1"/>
</dbReference>
<keyword evidence="4" id="KW-1185">Reference proteome</keyword>
<evidence type="ECO:0000259" key="2">
    <source>
        <dbReference type="SMART" id="SM00822"/>
    </source>
</evidence>
<dbReference type="PANTHER" id="PTHR43318:SF1">
    <property type="entry name" value="POLYSACCHARIDE BIOSYNTHESIS PROTEIN EPSC-RELATED"/>
    <property type="match status" value="1"/>
</dbReference>
<dbReference type="SUPFAM" id="SSF51735">
    <property type="entry name" value="NAD(P)-binding Rossmann-fold domains"/>
    <property type="match status" value="1"/>
</dbReference>
<dbReference type="Proteomes" id="UP000460272">
    <property type="component" value="Unassembled WGS sequence"/>
</dbReference>
<evidence type="ECO:0000313" key="3">
    <source>
        <dbReference type="EMBL" id="TVZ01845.1"/>
    </source>
</evidence>
<dbReference type="AlphaFoldDB" id="A0A6P2BUQ5"/>
<dbReference type="InterPro" id="IPR057326">
    <property type="entry name" value="KR_dom"/>
</dbReference>
<accession>A0A6P2BUQ5</accession>
<protein>
    <submittedName>
        <fullName evidence="3">NAD-dependent epimerase/dehydratase family protein</fullName>
    </submittedName>
</protein>